<protein>
    <submittedName>
        <fullName evidence="4">Nucleoside deaminase</fullName>
    </submittedName>
</protein>
<evidence type="ECO:0000256" key="2">
    <source>
        <dbReference type="ARBA" id="ARBA00022833"/>
    </source>
</evidence>
<dbReference type="PANTHER" id="PTHR11079:SF161">
    <property type="entry name" value="CMP_DCMP-TYPE DEAMINASE DOMAIN-CONTAINING PROTEIN"/>
    <property type="match status" value="1"/>
</dbReference>
<evidence type="ECO:0000259" key="3">
    <source>
        <dbReference type="PROSITE" id="PS51747"/>
    </source>
</evidence>
<dbReference type="RefSeq" id="WP_164353964.1">
    <property type="nucleotide sequence ID" value="NZ_JAABNT010000006.1"/>
</dbReference>
<keyword evidence="5" id="KW-1185">Reference proteome</keyword>
<accession>A0A6P0CA91</accession>
<sequence>MSDPIKASAQERAIMAEINAWAAEIGKTEGKPAFTAAILKDGQEIVRGRNTVGQDQDATRHAEVVTIGKAGAALGQRDLSGYTLLASCQPCEMCLAAMRWAGIDRVIFGARKEEIDAEMFRFPDLSLAHFHAACGGAFDYAGGVHAEMVTHLYRLDNEG</sequence>
<dbReference type="Proteomes" id="UP000468591">
    <property type="component" value="Unassembled WGS sequence"/>
</dbReference>
<dbReference type="GO" id="GO:0006152">
    <property type="term" value="P:purine nucleoside catabolic process"/>
    <property type="evidence" value="ECO:0007669"/>
    <property type="project" value="TreeGrafter"/>
</dbReference>
<dbReference type="InterPro" id="IPR002125">
    <property type="entry name" value="CMP_dCMP_dom"/>
</dbReference>
<dbReference type="SUPFAM" id="SSF53927">
    <property type="entry name" value="Cytidine deaminase-like"/>
    <property type="match status" value="1"/>
</dbReference>
<feature type="domain" description="CMP/dCMP-type deaminase" evidence="3">
    <location>
        <begin position="10"/>
        <end position="125"/>
    </location>
</feature>
<keyword evidence="2" id="KW-0862">Zinc</keyword>
<dbReference type="Pfam" id="PF00383">
    <property type="entry name" value="dCMP_cyt_deam_1"/>
    <property type="match status" value="1"/>
</dbReference>
<evidence type="ECO:0000256" key="1">
    <source>
        <dbReference type="ARBA" id="ARBA00022723"/>
    </source>
</evidence>
<name>A0A6P0CA91_9RHOB</name>
<dbReference type="InterPro" id="IPR016192">
    <property type="entry name" value="APOBEC/CMP_deaminase_Zn-bd"/>
</dbReference>
<dbReference type="PROSITE" id="PS51747">
    <property type="entry name" value="CYT_DCMP_DEAMINASES_2"/>
    <property type="match status" value="1"/>
</dbReference>
<dbReference type="GO" id="GO:0008270">
    <property type="term" value="F:zinc ion binding"/>
    <property type="evidence" value="ECO:0007669"/>
    <property type="project" value="InterPro"/>
</dbReference>
<keyword evidence="1" id="KW-0479">Metal-binding</keyword>
<proteinExistence type="predicted"/>
<dbReference type="PANTHER" id="PTHR11079">
    <property type="entry name" value="CYTOSINE DEAMINASE FAMILY MEMBER"/>
    <property type="match status" value="1"/>
</dbReference>
<reference evidence="4 5" key="1">
    <citation type="submission" date="2020-01" db="EMBL/GenBank/DDBJ databases">
        <title>Sulfitobacter sediminilitoris sp. nov., isolated from a tidal flat.</title>
        <authorList>
            <person name="Park S."/>
            <person name="Yoon J.-H."/>
        </authorList>
    </citation>
    <scope>NUCLEOTIDE SEQUENCE [LARGE SCALE GENOMIC DNA]</scope>
    <source>
        <strain evidence="4 5">JBTF-M27</strain>
    </source>
</reference>
<dbReference type="Gene3D" id="3.40.140.10">
    <property type="entry name" value="Cytidine Deaminase, domain 2"/>
    <property type="match status" value="1"/>
</dbReference>
<dbReference type="GO" id="GO:0047974">
    <property type="term" value="F:guanosine deaminase activity"/>
    <property type="evidence" value="ECO:0007669"/>
    <property type="project" value="TreeGrafter"/>
</dbReference>
<dbReference type="EMBL" id="JAABNT010000006">
    <property type="protein sequence ID" value="NEK23042.1"/>
    <property type="molecule type" value="Genomic_DNA"/>
</dbReference>
<dbReference type="CDD" id="cd01285">
    <property type="entry name" value="nucleoside_deaminase"/>
    <property type="match status" value="1"/>
</dbReference>
<dbReference type="AlphaFoldDB" id="A0A6P0CA91"/>
<evidence type="ECO:0000313" key="5">
    <source>
        <dbReference type="Proteomes" id="UP000468591"/>
    </source>
</evidence>
<evidence type="ECO:0000313" key="4">
    <source>
        <dbReference type="EMBL" id="NEK23042.1"/>
    </source>
</evidence>
<comment type="caution">
    <text evidence="4">The sequence shown here is derived from an EMBL/GenBank/DDBJ whole genome shotgun (WGS) entry which is preliminary data.</text>
</comment>
<gene>
    <name evidence="4" type="ORF">GV827_11580</name>
</gene>
<dbReference type="PROSITE" id="PS00903">
    <property type="entry name" value="CYT_DCMP_DEAMINASES_1"/>
    <property type="match status" value="1"/>
</dbReference>
<organism evidence="4 5">
    <name type="scientific">Sulfitobacter sediminilitoris</name>
    <dbReference type="NCBI Taxonomy" id="2698830"/>
    <lineage>
        <taxon>Bacteria</taxon>
        <taxon>Pseudomonadati</taxon>
        <taxon>Pseudomonadota</taxon>
        <taxon>Alphaproteobacteria</taxon>
        <taxon>Rhodobacterales</taxon>
        <taxon>Roseobacteraceae</taxon>
        <taxon>Sulfitobacter</taxon>
    </lineage>
</organism>
<dbReference type="InterPro" id="IPR016193">
    <property type="entry name" value="Cytidine_deaminase-like"/>
</dbReference>